<dbReference type="PANTHER" id="PTHR43215">
    <property type="entry name" value="RADIAL SPOKE HEAD 1 HOMOLOG"/>
    <property type="match status" value="1"/>
</dbReference>
<feature type="region of interest" description="Disordered" evidence="2">
    <location>
        <begin position="1"/>
        <end position="37"/>
    </location>
</feature>
<dbReference type="EMBL" id="CAJPIN010040384">
    <property type="protein sequence ID" value="CAG2065155.1"/>
    <property type="molecule type" value="Genomic_DNA"/>
</dbReference>
<gene>
    <name evidence="3" type="ORF">TPAB3V08_LOCUS12099</name>
</gene>
<name>A0ABN7PIB4_TIMPD</name>
<dbReference type="PANTHER" id="PTHR43215:SF14">
    <property type="entry name" value="RADIAL SPOKE HEAD 1 HOMOLOG"/>
    <property type="match status" value="1"/>
</dbReference>
<dbReference type="SUPFAM" id="SSF82185">
    <property type="entry name" value="Histone H3 K4-specific methyltransferase SET7/9 N-terminal domain"/>
    <property type="match status" value="2"/>
</dbReference>
<keyword evidence="1" id="KW-0677">Repeat</keyword>
<evidence type="ECO:0008006" key="5">
    <source>
        <dbReference type="Google" id="ProtNLM"/>
    </source>
</evidence>
<reference evidence="3" key="1">
    <citation type="submission" date="2021-03" db="EMBL/GenBank/DDBJ databases">
        <authorList>
            <person name="Tran Van P."/>
        </authorList>
    </citation>
    <scope>NUCLEOTIDE SEQUENCE</scope>
</reference>
<dbReference type="SMART" id="SM00698">
    <property type="entry name" value="MORN"/>
    <property type="match status" value="7"/>
</dbReference>
<keyword evidence="4" id="KW-1185">Reference proteome</keyword>
<dbReference type="Pfam" id="PF02493">
    <property type="entry name" value="MORN"/>
    <property type="match status" value="7"/>
</dbReference>
<comment type="caution">
    <text evidence="3">The sequence shown here is derived from an EMBL/GenBank/DDBJ whole genome shotgun (WGS) entry which is preliminary data.</text>
</comment>
<evidence type="ECO:0000313" key="4">
    <source>
        <dbReference type="Proteomes" id="UP001153148"/>
    </source>
</evidence>
<accession>A0ABN7PIB4</accession>
<evidence type="ECO:0000256" key="1">
    <source>
        <dbReference type="ARBA" id="ARBA00022737"/>
    </source>
</evidence>
<dbReference type="Proteomes" id="UP001153148">
    <property type="component" value="Unassembled WGS sequence"/>
</dbReference>
<organism evidence="3 4">
    <name type="scientific">Timema podura</name>
    <name type="common">Walking stick</name>
    <dbReference type="NCBI Taxonomy" id="61482"/>
    <lineage>
        <taxon>Eukaryota</taxon>
        <taxon>Metazoa</taxon>
        <taxon>Ecdysozoa</taxon>
        <taxon>Arthropoda</taxon>
        <taxon>Hexapoda</taxon>
        <taxon>Insecta</taxon>
        <taxon>Pterygota</taxon>
        <taxon>Neoptera</taxon>
        <taxon>Polyneoptera</taxon>
        <taxon>Phasmatodea</taxon>
        <taxon>Timematodea</taxon>
        <taxon>Timematoidea</taxon>
        <taxon>Timematidae</taxon>
        <taxon>Timema</taxon>
    </lineage>
</organism>
<dbReference type="InterPro" id="IPR003409">
    <property type="entry name" value="MORN"/>
</dbReference>
<proteinExistence type="predicted"/>
<sequence length="207" mass="24018">MLDWPAEDTEIKEYEGERNDSNQRHGQGRALLPNGDVYEGKYRNGKRHGSGLYVFRGGARYEGQWKKGVKQGEGKFHYPDGSWYEGEWKRDMRHGYGAYHYPNGDVYEGSWRKNLRHGLGNYTYQSSGTKFMGSWVNERMEGPGQLIHPEHRYHGTWGKNLPEGPGVYTFSLKWMQLGRYVRMKVSDQELAEALDEERAEESTKDPS</sequence>
<feature type="non-terminal residue" evidence="3">
    <location>
        <position position="207"/>
    </location>
</feature>
<feature type="compositionally biased region" description="Basic and acidic residues" evidence="2">
    <location>
        <begin position="9"/>
        <end position="23"/>
    </location>
</feature>
<dbReference type="Gene3D" id="2.20.110.10">
    <property type="entry name" value="Histone H3 K4-specific methyltransferase SET7/9 N-terminal domain"/>
    <property type="match status" value="3"/>
</dbReference>
<evidence type="ECO:0000313" key="3">
    <source>
        <dbReference type="EMBL" id="CAG2065155.1"/>
    </source>
</evidence>
<evidence type="ECO:0000256" key="2">
    <source>
        <dbReference type="SAM" id="MobiDB-lite"/>
    </source>
</evidence>
<protein>
    <recommendedName>
        <fullName evidence="5">Radial spoke head 1 homolog</fullName>
    </recommendedName>
</protein>